<dbReference type="PIRSF" id="PIRSF000460">
    <property type="entry name" value="Pprylas_GlgP"/>
    <property type="match status" value="1"/>
</dbReference>
<evidence type="ECO:0000256" key="4">
    <source>
        <dbReference type="ARBA" id="ARBA00012591"/>
    </source>
</evidence>
<evidence type="ECO:0000259" key="12">
    <source>
        <dbReference type="Pfam" id="PF11897"/>
    </source>
</evidence>
<accession>A0A918KS19</accession>
<reference evidence="13" key="1">
    <citation type="journal article" date="2014" name="Int. J. Syst. Evol. Microbiol.">
        <title>Complete genome sequence of Corynebacterium casei LMG S-19264T (=DSM 44701T), isolated from a smear-ripened cheese.</title>
        <authorList>
            <consortium name="US DOE Joint Genome Institute (JGI-PGF)"/>
            <person name="Walter F."/>
            <person name="Albersmeier A."/>
            <person name="Kalinowski J."/>
            <person name="Ruckert C."/>
        </authorList>
    </citation>
    <scope>NUCLEOTIDE SEQUENCE</scope>
    <source>
        <strain evidence="13">JCM 4956</strain>
    </source>
</reference>
<keyword evidence="9" id="KW-0119">Carbohydrate metabolism</keyword>
<dbReference type="AlphaFoldDB" id="A0A918KS19"/>
<evidence type="ECO:0000256" key="11">
    <source>
        <dbReference type="PIRSR" id="PIRSR000460-1"/>
    </source>
</evidence>
<dbReference type="EMBL" id="BMWD01000016">
    <property type="protein sequence ID" value="GGX72120.1"/>
    <property type="molecule type" value="Genomic_DNA"/>
</dbReference>
<evidence type="ECO:0000256" key="1">
    <source>
        <dbReference type="ARBA" id="ARBA00001275"/>
    </source>
</evidence>
<comment type="function">
    <text evidence="10">Phosphorylase is an important allosteric enzyme in carbohydrate metabolism. Enzymes from different sources differ in their regulatory mechanisms and in their natural substrates. However, all known phosphorylases share catalytic and structural properties.</text>
</comment>
<dbReference type="PROSITE" id="PS00102">
    <property type="entry name" value="PHOSPHORYLASE"/>
    <property type="match status" value="1"/>
</dbReference>
<dbReference type="PANTHER" id="PTHR42655:SF1">
    <property type="entry name" value="GLYCOGEN PHOSPHORYLASE"/>
    <property type="match status" value="1"/>
</dbReference>
<feature type="modified residue" description="N6-(pyridoxal phosphate)lysine" evidence="11">
    <location>
        <position position="615"/>
    </location>
</feature>
<proteinExistence type="inferred from homology"/>
<comment type="catalytic activity">
    <reaction evidence="1">
        <text>[(1-&gt;4)-alpha-D-glucosyl](n) + phosphate = [(1-&gt;4)-alpha-D-glucosyl](n-1) + alpha-D-glucose 1-phosphate</text>
        <dbReference type="Rhea" id="RHEA:41732"/>
        <dbReference type="Rhea" id="RHEA-COMP:9584"/>
        <dbReference type="Rhea" id="RHEA-COMP:9586"/>
        <dbReference type="ChEBI" id="CHEBI:15444"/>
        <dbReference type="ChEBI" id="CHEBI:43474"/>
        <dbReference type="ChEBI" id="CHEBI:58601"/>
        <dbReference type="EC" id="2.4.1.1"/>
    </reaction>
</comment>
<keyword evidence="8 11" id="KW-0663">Pyridoxal phosphate</keyword>
<dbReference type="InterPro" id="IPR000811">
    <property type="entry name" value="Glyco_trans_35"/>
</dbReference>
<organism evidence="13 14">
    <name type="scientific">Streptomyces fructofermentans</name>
    <dbReference type="NCBI Taxonomy" id="152141"/>
    <lineage>
        <taxon>Bacteria</taxon>
        <taxon>Bacillati</taxon>
        <taxon>Actinomycetota</taxon>
        <taxon>Actinomycetes</taxon>
        <taxon>Kitasatosporales</taxon>
        <taxon>Streptomycetaceae</taxon>
        <taxon>Streptomyces</taxon>
    </lineage>
</organism>
<gene>
    <name evidence="13" type="ORF">GCM10010515_44400</name>
</gene>
<evidence type="ECO:0000313" key="13">
    <source>
        <dbReference type="EMBL" id="GGX72120.1"/>
    </source>
</evidence>
<evidence type="ECO:0000256" key="8">
    <source>
        <dbReference type="ARBA" id="ARBA00022898"/>
    </source>
</evidence>
<dbReference type="GO" id="GO:0008184">
    <property type="term" value="F:glycogen phosphorylase activity"/>
    <property type="evidence" value="ECO:0007669"/>
    <property type="project" value="InterPro"/>
</dbReference>
<dbReference type="GO" id="GO:0005975">
    <property type="term" value="P:carbohydrate metabolic process"/>
    <property type="evidence" value="ECO:0007669"/>
    <property type="project" value="InterPro"/>
</dbReference>
<dbReference type="RefSeq" id="WP_190037305.1">
    <property type="nucleotide sequence ID" value="NZ_BMWD01000016.1"/>
</dbReference>
<dbReference type="Pfam" id="PF11897">
    <property type="entry name" value="DUF3417"/>
    <property type="match status" value="1"/>
</dbReference>
<dbReference type="InterPro" id="IPR011834">
    <property type="entry name" value="Agluc_phsphrylas"/>
</dbReference>
<keyword evidence="7" id="KW-0808">Transferase</keyword>
<evidence type="ECO:0000256" key="7">
    <source>
        <dbReference type="ARBA" id="ARBA00022679"/>
    </source>
</evidence>
<dbReference type="EC" id="2.4.1.1" evidence="4"/>
<dbReference type="NCBIfam" id="TIGR02094">
    <property type="entry name" value="more_P_ylases"/>
    <property type="match status" value="1"/>
</dbReference>
<dbReference type="Pfam" id="PF00343">
    <property type="entry name" value="Phosphorylase"/>
    <property type="match status" value="1"/>
</dbReference>
<evidence type="ECO:0000313" key="14">
    <source>
        <dbReference type="Proteomes" id="UP000645555"/>
    </source>
</evidence>
<dbReference type="InterPro" id="IPR024517">
    <property type="entry name" value="Glycogen_phosphorylase_DUF3417"/>
</dbReference>
<evidence type="ECO:0000256" key="10">
    <source>
        <dbReference type="ARBA" id="ARBA00025174"/>
    </source>
</evidence>
<dbReference type="PANTHER" id="PTHR42655">
    <property type="entry name" value="GLYCOGEN PHOSPHORYLASE"/>
    <property type="match status" value="1"/>
</dbReference>
<dbReference type="Proteomes" id="UP000645555">
    <property type="component" value="Unassembled WGS sequence"/>
</dbReference>
<evidence type="ECO:0000256" key="5">
    <source>
        <dbReference type="ARBA" id="ARBA00022533"/>
    </source>
</evidence>
<keyword evidence="5" id="KW-0021">Allosteric enzyme</keyword>
<evidence type="ECO:0000256" key="9">
    <source>
        <dbReference type="ARBA" id="ARBA00023277"/>
    </source>
</evidence>
<evidence type="ECO:0000256" key="2">
    <source>
        <dbReference type="ARBA" id="ARBA00001933"/>
    </source>
</evidence>
<dbReference type="CDD" id="cd04299">
    <property type="entry name" value="GT35_Glycogen_Phosphorylase-like"/>
    <property type="match status" value="1"/>
</dbReference>
<comment type="similarity">
    <text evidence="3">Belongs to the glycogen phosphorylase family.</text>
</comment>
<name>A0A918KS19_9ACTN</name>
<protein>
    <recommendedName>
        <fullName evidence="4">glycogen phosphorylase</fullName>
        <ecNumber evidence="4">2.4.1.1</ecNumber>
    </recommendedName>
</protein>
<dbReference type="InterPro" id="IPR052182">
    <property type="entry name" value="Glycogen/Maltodextrin_Phosph"/>
</dbReference>
<comment type="cofactor">
    <cofactor evidence="2">
        <name>pyridoxal 5'-phosphate</name>
        <dbReference type="ChEBI" id="CHEBI:597326"/>
    </cofactor>
</comment>
<dbReference type="GO" id="GO:0030170">
    <property type="term" value="F:pyridoxal phosphate binding"/>
    <property type="evidence" value="ECO:0007669"/>
    <property type="project" value="InterPro"/>
</dbReference>
<dbReference type="SUPFAM" id="SSF53756">
    <property type="entry name" value="UDP-Glycosyltransferase/glycogen phosphorylase"/>
    <property type="match status" value="1"/>
</dbReference>
<feature type="domain" description="DUF3417" evidence="12">
    <location>
        <begin position="13"/>
        <end position="120"/>
    </location>
</feature>
<sequence length="872" mass="96325">MKAIRRFTVRPVLPEALHPLSDLARNLRWSWHAETRDLFRFVDPERWAASGCDPVRLLGSVPPGRLAELAGDPDFLGRLSAAADDLDDYVTGERWYQSRSADLPAAVAYFSPEFGITAALPQYSGGLGILAGDHLKAASDLGVPLIGVGLLYRHGYFRQSLSRDGWQQEHYPVLDPNELPVSLLREPDGTPSQVSLALPGGTSLHARIWLAQVGRVPLLMLDSDVEENDLGERGVTDRLYGGGSEHRLLQEMLLGIGGVRAVRTYCRLTGHAQPEVFHTNEGHAGFLGLERIQELSDQGLDFDAALETVRAGTVFTTHTPVPAGIDRFDRELVARHFGPDAELPRIEVGNILRLGMETYPGGEPNLFNMAVMGLRLGQRANGVSLLHGQVSREMFSGLWPGFDPQEVPITSVTNGVHAPTWVAPEVFRLGARQIGARRTEDAMTVGGSDRWDAVGDIPDQDVWELRRVLREQLVVEVRERLHASWRQRGANTAELGWIDGVLDPDVLTIGFARRVPSYKRLTLMLRDRDRLMDLLLHSERPVQIVVAGKAHPADDGGKRLVQELVRFADDPRVRHRIVFLPDYGMAMAQKLYPGCDIWLNNPLRPLEACGTSGMKAALNGCLNLSVLDGWWDEWFQPDFGWAIPTADGTAVDDDRRDELEASALYDLLEQRVAPRFYERGRDGLPDRWIEMVRRTLTHLGPKVLAGRMVREYVERLYTPAAHAHRAMSPVAAHELADWKSRVRFAWPRVTVDHVETTAATPTAELGTTLSLRVRVGLGELAPDDVEVQAVSGRVDAEDRIADGAAVPLKPVGGPDLEGRWTYEGPLALDRPGPFGYTVRILPTHRLLASGAEMGLVAVPSEGTVEAAGVLMR</sequence>
<evidence type="ECO:0000256" key="3">
    <source>
        <dbReference type="ARBA" id="ARBA00006047"/>
    </source>
</evidence>
<dbReference type="InterPro" id="IPR035090">
    <property type="entry name" value="Pyridoxal_P_attach_site"/>
</dbReference>
<evidence type="ECO:0000256" key="6">
    <source>
        <dbReference type="ARBA" id="ARBA00022676"/>
    </source>
</evidence>
<comment type="caution">
    <text evidence="13">The sequence shown here is derived from an EMBL/GenBank/DDBJ whole genome shotgun (WGS) entry which is preliminary data.</text>
</comment>
<keyword evidence="6" id="KW-0328">Glycosyltransferase</keyword>
<dbReference type="Gene3D" id="3.40.50.2000">
    <property type="entry name" value="Glycogen Phosphorylase B"/>
    <property type="match status" value="3"/>
</dbReference>
<reference evidence="13" key="2">
    <citation type="submission" date="2020-09" db="EMBL/GenBank/DDBJ databases">
        <authorList>
            <person name="Sun Q."/>
            <person name="Ohkuma M."/>
        </authorList>
    </citation>
    <scope>NUCLEOTIDE SEQUENCE</scope>
    <source>
        <strain evidence="13">JCM 4956</strain>
    </source>
</reference>
<keyword evidence="14" id="KW-1185">Reference proteome</keyword>